<evidence type="ECO:0000256" key="9">
    <source>
        <dbReference type="PROSITE-ProRule" id="PRU10141"/>
    </source>
</evidence>
<evidence type="ECO:0000256" key="7">
    <source>
        <dbReference type="PIRSR" id="PIRSR630616-2"/>
    </source>
</evidence>
<protein>
    <recommendedName>
        <fullName evidence="11">Aurora kinase</fullName>
        <ecNumber evidence="11">2.7.11.1</ecNumber>
    </recommendedName>
</protein>
<feature type="cross-link" description="Glycyl lysine isopeptide (Lys-Gly) (interchain with G-Cter in SUMO2)" evidence="8">
    <location>
        <position position="192"/>
    </location>
</feature>
<dbReference type="Gene3D" id="1.10.510.10">
    <property type="entry name" value="Transferase(Phosphotransferase) domain 1"/>
    <property type="match status" value="1"/>
</dbReference>
<proteinExistence type="inferred from homology"/>
<comment type="similarity">
    <text evidence="11">Belongs to the protein kinase superfamily. Ser/Thr protein kinase family. Aurora subfamily.</text>
</comment>
<comment type="catalytic activity">
    <reaction evidence="11">
        <text>L-seryl-[protein] + ATP = O-phospho-L-seryl-[protein] + ADP + H(+)</text>
        <dbReference type="Rhea" id="RHEA:17989"/>
        <dbReference type="Rhea" id="RHEA-COMP:9863"/>
        <dbReference type="Rhea" id="RHEA-COMP:11604"/>
        <dbReference type="ChEBI" id="CHEBI:15378"/>
        <dbReference type="ChEBI" id="CHEBI:29999"/>
        <dbReference type="ChEBI" id="CHEBI:30616"/>
        <dbReference type="ChEBI" id="CHEBI:83421"/>
        <dbReference type="ChEBI" id="CHEBI:456216"/>
        <dbReference type="EC" id="2.7.11.1"/>
    </reaction>
</comment>
<feature type="binding site" evidence="7">
    <location>
        <position position="51"/>
    </location>
    <ligand>
        <name>ATP</name>
        <dbReference type="ChEBI" id="CHEBI:30616"/>
    </ligand>
</feature>
<evidence type="ECO:0000313" key="13">
    <source>
        <dbReference type="EMBL" id="CAD5321457.1"/>
    </source>
</evidence>
<feature type="binding site" evidence="7">
    <location>
        <position position="208"/>
    </location>
    <ligand>
        <name>ATP</name>
        <dbReference type="ChEBI" id="CHEBI:30616"/>
    </ligand>
</feature>
<feature type="active site" description="Proton acceptor" evidence="6">
    <location>
        <position position="190"/>
    </location>
</feature>
<evidence type="ECO:0000256" key="6">
    <source>
        <dbReference type="PIRSR" id="PIRSR630616-1"/>
    </source>
</evidence>
<accession>A0A7G2EGI5</accession>
<dbReference type="PIRSF" id="PIRSF000654">
    <property type="entry name" value="Integrin-linked_kinase"/>
    <property type="match status" value="1"/>
</dbReference>
<dbReference type="FunFam" id="3.30.200.20:FF:000042">
    <property type="entry name" value="Aurora kinase A"/>
    <property type="match status" value="1"/>
</dbReference>
<feature type="binding site" evidence="7">
    <location>
        <position position="32"/>
    </location>
    <ligand>
        <name>ATP</name>
        <dbReference type="ChEBI" id="CHEBI:30616"/>
    </ligand>
</feature>
<dbReference type="CDD" id="cd14007">
    <property type="entry name" value="STKc_Aurora"/>
    <property type="match status" value="1"/>
</dbReference>
<reference evidence="13 14" key="1">
    <citation type="submission" date="2020-09" db="EMBL/GenBank/DDBJ databases">
        <authorList>
            <person name="Ashkenazy H."/>
        </authorList>
    </citation>
    <scope>NUCLEOTIDE SEQUENCE [LARGE SCALE GENOMIC DNA]</scope>
    <source>
        <strain evidence="14">cv. Cdm-0</strain>
    </source>
</reference>
<dbReference type="Pfam" id="PF00069">
    <property type="entry name" value="Pkinase"/>
    <property type="match status" value="2"/>
</dbReference>
<dbReference type="EC" id="2.7.11.1" evidence="11"/>
<keyword evidence="4 11" id="KW-0418">Kinase</keyword>
<name>A0A7G2EGI5_ARATH</name>
<keyword evidence="3 7" id="KW-0547">Nucleotide-binding</keyword>
<dbReference type="InterPro" id="IPR011009">
    <property type="entry name" value="Kinase-like_dom_sf"/>
</dbReference>
<feature type="binding site" evidence="9">
    <location>
        <position position="55"/>
    </location>
    <ligand>
        <name>ATP</name>
        <dbReference type="ChEBI" id="CHEBI:30616"/>
    </ligand>
</feature>
<keyword evidence="5 7" id="KW-0067">ATP-binding</keyword>
<feature type="binding site" evidence="7">
    <location>
        <begin position="194"/>
        <end position="195"/>
    </location>
    <ligand>
        <name>ATP</name>
        <dbReference type="ChEBI" id="CHEBI:30616"/>
    </ligand>
</feature>
<evidence type="ECO:0000256" key="3">
    <source>
        <dbReference type="ARBA" id="ARBA00022741"/>
    </source>
</evidence>
<evidence type="ECO:0000256" key="2">
    <source>
        <dbReference type="ARBA" id="ARBA00022679"/>
    </source>
</evidence>
<evidence type="ECO:0000256" key="8">
    <source>
        <dbReference type="PIRSR" id="PIRSR630616-3"/>
    </source>
</evidence>
<dbReference type="InterPro" id="IPR017441">
    <property type="entry name" value="Protein_kinase_ATP_BS"/>
</dbReference>
<evidence type="ECO:0000256" key="5">
    <source>
        <dbReference type="ARBA" id="ARBA00022840"/>
    </source>
</evidence>
<dbReference type="GO" id="GO:0004674">
    <property type="term" value="F:protein serine/threonine kinase activity"/>
    <property type="evidence" value="ECO:0007669"/>
    <property type="project" value="UniProtKB-KW"/>
</dbReference>
<comment type="catalytic activity">
    <reaction evidence="11">
        <text>L-threonyl-[protein] + ATP = O-phospho-L-threonyl-[protein] + ADP + H(+)</text>
        <dbReference type="Rhea" id="RHEA:46608"/>
        <dbReference type="Rhea" id="RHEA-COMP:11060"/>
        <dbReference type="Rhea" id="RHEA-COMP:11605"/>
        <dbReference type="ChEBI" id="CHEBI:15378"/>
        <dbReference type="ChEBI" id="CHEBI:30013"/>
        <dbReference type="ChEBI" id="CHEBI:30616"/>
        <dbReference type="ChEBI" id="CHEBI:61977"/>
        <dbReference type="ChEBI" id="CHEBI:456216"/>
        <dbReference type="EC" id="2.7.11.1"/>
    </reaction>
</comment>
<dbReference type="EMBL" id="LR881467">
    <property type="protein sequence ID" value="CAD5321457.1"/>
    <property type="molecule type" value="Genomic_DNA"/>
</dbReference>
<dbReference type="InterPro" id="IPR030616">
    <property type="entry name" value="Aur-like"/>
</dbReference>
<evidence type="ECO:0000256" key="4">
    <source>
        <dbReference type="ARBA" id="ARBA00022777"/>
    </source>
</evidence>
<evidence type="ECO:0000256" key="1">
    <source>
        <dbReference type="ARBA" id="ARBA00022527"/>
    </source>
</evidence>
<dbReference type="InterPro" id="IPR008271">
    <property type="entry name" value="Ser/Thr_kinase_AS"/>
</dbReference>
<dbReference type="PANTHER" id="PTHR24350">
    <property type="entry name" value="SERINE/THREONINE-PROTEIN KINASE IAL-RELATED"/>
    <property type="match status" value="1"/>
</dbReference>
<feature type="domain" description="Protein kinase" evidence="12">
    <location>
        <begin position="22"/>
        <end position="318"/>
    </location>
</feature>
<gene>
    <name evidence="13" type="ORF">AT9943_LOCUS9522</name>
</gene>
<feature type="binding site" evidence="7">
    <location>
        <begin position="100"/>
        <end position="102"/>
    </location>
    <ligand>
        <name>ATP</name>
        <dbReference type="ChEBI" id="CHEBI:30616"/>
    </ligand>
</feature>
<evidence type="ECO:0000313" key="14">
    <source>
        <dbReference type="Proteomes" id="UP000516314"/>
    </source>
</evidence>
<evidence type="ECO:0000259" key="12">
    <source>
        <dbReference type="PROSITE" id="PS50011"/>
    </source>
</evidence>
<evidence type="ECO:0000256" key="10">
    <source>
        <dbReference type="RuleBase" id="RU000304"/>
    </source>
</evidence>
<dbReference type="Proteomes" id="UP000516314">
    <property type="component" value="Chromosome 2"/>
</dbReference>
<dbReference type="InterPro" id="IPR000719">
    <property type="entry name" value="Prot_kinase_dom"/>
</dbReference>
<dbReference type="AlphaFoldDB" id="A0A7G2EGI5"/>
<dbReference type="PROSITE" id="PS50011">
    <property type="entry name" value="PROTEIN_KINASE_DOM"/>
    <property type="match status" value="1"/>
</dbReference>
<organism evidence="13 14">
    <name type="scientific">Arabidopsis thaliana</name>
    <name type="common">Mouse-ear cress</name>
    <dbReference type="NCBI Taxonomy" id="3702"/>
    <lineage>
        <taxon>Eukaryota</taxon>
        <taxon>Viridiplantae</taxon>
        <taxon>Streptophyta</taxon>
        <taxon>Embryophyta</taxon>
        <taxon>Tracheophyta</taxon>
        <taxon>Spermatophyta</taxon>
        <taxon>Magnoliopsida</taxon>
        <taxon>eudicotyledons</taxon>
        <taxon>Gunneridae</taxon>
        <taxon>Pentapetalae</taxon>
        <taxon>rosids</taxon>
        <taxon>malvids</taxon>
        <taxon>Brassicales</taxon>
        <taxon>Brassicaceae</taxon>
        <taxon>Camelineae</taxon>
        <taxon>Arabidopsis</taxon>
    </lineage>
</organism>
<keyword evidence="1 10" id="KW-0723">Serine/threonine-protein kinase</keyword>
<dbReference type="GO" id="GO:0005524">
    <property type="term" value="F:ATP binding"/>
    <property type="evidence" value="ECO:0007669"/>
    <property type="project" value="UniProtKB-UniRule"/>
</dbReference>
<keyword evidence="2 11" id="KW-0808">Transferase</keyword>
<dbReference type="SUPFAM" id="SSF56112">
    <property type="entry name" value="Protein kinase-like (PK-like)"/>
    <property type="match status" value="1"/>
</dbReference>
<dbReference type="PROSITE" id="PS00107">
    <property type="entry name" value="PROTEIN_KINASE_ATP"/>
    <property type="match status" value="1"/>
</dbReference>
<evidence type="ECO:0000256" key="11">
    <source>
        <dbReference type="RuleBase" id="RU367134"/>
    </source>
</evidence>
<dbReference type="SMART" id="SM00220">
    <property type="entry name" value="S_TKc"/>
    <property type="match status" value="1"/>
</dbReference>
<sequence length="333" mass="38146">MSKKSTESDAGNTEKQWSLADFEIGRPLGKGKFGRVYLAREAKSKYIVALKVIFKEQIEKYKIHHQLRREMEIQTSLRHPNILRLFGWFHDNERIFLILEYAHGGELYGVLKQNGHLTEQQAATVSLSLAPSPLLIPILPEMFTLLQCWLCNASQLILVMKLMAFPLFQYIASLSQALAYCHGKCVIHRDIKPENLLLDHEGRLKIADFGWSVQSSNKRKTMCGTLDYLAPEMVENRDHDYAVDNWTLGILCYEFLYGNPPFEAESQKDTFKRILKIDLSFPLTPNVSEEAKNLISQLLVKDPSKRLSIEKIMQHPWIVKNADPKGVCASIDI</sequence>
<dbReference type="Gene3D" id="3.30.200.20">
    <property type="entry name" value="Phosphorylase Kinase, domain 1"/>
    <property type="match status" value="1"/>
</dbReference>
<dbReference type="PROSITE" id="PS00108">
    <property type="entry name" value="PROTEIN_KINASE_ST"/>
    <property type="match status" value="1"/>
</dbReference>